<organism evidence="2 3">
    <name type="scientific">Callithrix jacchus</name>
    <name type="common">White-tufted-ear marmoset</name>
    <name type="synonym">Simia Jacchus</name>
    <dbReference type="NCBI Taxonomy" id="9483"/>
    <lineage>
        <taxon>Eukaryota</taxon>
        <taxon>Metazoa</taxon>
        <taxon>Chordata</taxon>
        <taxon>Craniata</taxon>
        <taxon>Vertebrata</taxon>
        <taxon>Euteleostomi</taxon>
        <taxon>Mammalia</taxon>
        <taxon>Eutheria</taxon>
        <taxon>Euarchontoglires</taxon>
        <taxon>Primates</taxon>
        <taxon>Haplorrhini</taxon>
        <taxon>Platyrrhini</taxon>
        <taxon>Cebidae</taxon>
        <taxon>Callitrichinae</taxon>
        <taxon>Callithrix</taxon>
        <taxon>Callithrix</taxon>
    </lineage>
</organism>
<proteinExistence type="predicted"/>
<feature type="region of interest" description="Disordered" evidence="1">
    <location>
        <begin position="1"/>
        <end position="69"/>
    </location>
</feature>
<protein>
    <recommendedName>
        <fullName evidence="4">TIMELESS-interacting protein</fullName>
    </recommendedName>
</protein>
<accession>A0A8I3W3P9</accession>
<evidence type="ECO:0000256" key="1">
    <source>
        <dbReference type="SAM" id="MobiDB-lite"/>
    </source>
</evidence>
<dbReference type="Ensembl" id="ENSCJAT00000142550.1">
    <property type="protein sequence ID" value="ENSCJAP00000080873.1"/>
    <property type="gene ID" value="ENSCJAG00000085355.1"/>
</dbReference>
<reference evidence="2" key="3">
    <citation type="submission" date="2025-09" db="UniProtKB">
        <authorList>
            <consortium name="Ensembl"/>
        </authorList>
    </citation>
    <scope>IDENTIFICATION</scope>
</reference>
<dbReference type="OMA" id="WDSQNAL"/>
<dbReference type="AlphaFoldDB" id="A0A8I3W3P9"/>
<sequence length="69" mass="7648">MLEPEENGMIDVPDYEHVEDEIFPPFPPPASPERQDGERAEPDEESGSGAPVPGPPKRTVKRNIPGRAW</sequence>
<name>A0A8I3W3P9_CALJA</name>
<keyword evidence="3" id="KW-1185">Reference proteome</keyword>
<reference evidence="2 3" key="1">
    <citation type="submission" date="2009-03" db="EMBL/GenBank/DDBJ databases">
        <authorList>
            <person name="Warren W."/>
            <person name="Ye L."/>
            <person name="Minx P."/>
            <person name="Worley K."/>
            <person name="Gibbs R."/>
            <person name="Wilson R.K."/>
        </authorList>
    </citation>
    <scope>NUCLEOTIDE SEQUENCE [LARGE SCALE GENOMIC DNA]</scope>
</reference>
<evidence type="ECO:0008006" key="4">
    <source>
        <dbReference type="Google" id="ProtNLM"/>
    </source>
</evidence>
<dbReference type="GeneTree" id="ENSGT00940000170330"/>
<evidence type="ECO:0000313" key="2">
    <source>
        <dbReference type="Ensembl" id="ENSCJAP00000080873.1"/>
    </source>
</evidence>
<reference evidence="2" key="2">
    <citation type="submission" date="2025-08" db="UniProtKB">
        <authorList>
            <consortium name="Ensembl"/>
        </authorList>
    </citation>
    <scope>IDENTIFICATION</scope>
</reference>
<dbReference type="Proteomes" id="UP000008225">
    <property type="component" value="Chromosome 10"/>
</dbReference>
<evidence type="ECO:0000313" key="3">
    <source>
        <dbReference type="Proteomes" id="UP000008225"/>
    </source>
</evidence>